<keyword evidence="3" id="KW-1185">Reference proteome</keyword>
<evidence type="ECO:0000313" key="2">
    <source>
        <dbReference type="EMBL" id="KAK2646520.1"/>
    </source>
</evidence>
<dbReference type="Pfam" id="PF00078">
    <property type="entry name" value="RVT_1"/>
    <property type="match status" value="1"/>
</dbReference>
<evidence type="ECO:0000259" key="1">
    <source>
        <dbReference type="Pfam" id="PF00078"/>
    </source>
</evidence>
<dbReference type="Proteomes" id="UP001280121">
    <property type="component" value="Unassembled WGS sequence"/>
</dbReference>
<proteinExistence type="predicted"/>
<dbReference type="InterPro" id="IPR000477">
    <property type="entry name" value="RT_dom"/>
</dbReference>
<protein>
    <recommendedName>
        <fullName evidence="1">Reverse transcriptase domain-containing protein</fullName>
    </recommendedName>
</protein>
<organism evidence="2 3">
    <name type="scientific">Dipteronia dyeriana</name>
    <dbReference type="NCBI Taxonomy" id="168575"/>
    <lineage>
        <taxon>Eukaryota</taxon>
        <taxon>Viridiplantae</taxon>
        <taxon>Streptophyta</taxon>
        <taxon>Embryophyta</taxon>
        <taxon>Tracheophyta</taxon>
        <taxon>Spermatophyta</taxon>
        <taxon>Magnoliopsida</taxon>
        <taxon>eudicotyledons</taxon>
        <taxon>Gunneridae</taxon>
        <taxon>Pentapetalae</taxon>
        <taxon>rosids</taxon>
        <taxon>malvids</taxon>
        <taxon>Sapindales</taxon>
        <taxon>Sapindaceae</taxon>
        <taxon>Hippocastanoideae</taxon>
        <taxon>Acereae</taxon>
        <taxon>Dipteronia</taxon>
    </lineage>
</organism>
<name>A0AAD9U266_9ROSI</name>
<accession>A0AAD9U266</accession>
<evidence type="ECO:0000313" key="3">
    <source>
        <dbReference type="Proteomes" id="UP001280121"/>
    </source>
</evidence>
<dbReference type="AlphaFoldDB" id="A0AAD9U266"/>
<feature type="domain" description="Reverse transcriptase" evidence="1">
    <location>
        <begin position="73"/>
        <end position="188"/>
    </location>
</feature>
<gene>
    <name evidence="2" type="ORF">Ddye_021715</name>
</gene>
<dbReference type="PANTHER" id="PTHR19446">
    <property type="entry name" value="REVERSE TRANSCRIPTASES"/>
    <property type="match status" value="1"/>
</dbReference>
<reference evidence="2" key="1">
    <citation type="journal article" date="2023" name="Plant J.">
        <title>Genome sequences and population genomics provide insights into the demographic history, inbreeding, and mutation load of two 'living fossil' tree species of Dipteronia.</title>
        <authorList>
            <person name="Feng Y."/>
            <person name="Comes H.P."/>
            <person name="Chen J."/>
            <person name="Zhu S."/>
            <person name="Lu R."/>
            <person name="Zhang X."/>
            <person name="Li P."/>
            <person name="Qiu J."/>
            <person name="Olsen K.M."/>
            <person name="Qiu Y."/>
        </authorList>
    </citation>
    <scope>NUCLEOTIDE SEQUENCE</scope>
    <source>
        <strain evidence="2">KIB01</strain>
    </source>
</reference>
<dbReference type="EMBL" id="JANJYI010000006">
    <property type="protein sequence ID" value="KAK2646520.1"/>
    <property type="molecule type" value="Genomic_DNA"/>
</dbReference>
<sequence>MSAFLDAKFTGEEVMKAVFNMGPLKAPGKDGLPVIFYQKFWRVVGQKVTAACLQCLNEGESLERMNETLITLIPKMDLAERMTGFQPISLCNVFFYTIIAKAMTNRFRMALKEVISETQNTFILGHLITDITIVDFEGMHSLKKRKQKNGSMAIMLDMSKAYDRVEWVFLTLMMKRLGFSDLWVGRVMHRVTSVSYSFLLNGKCLWIT</sequence>
<comment type="caution">
    <text evidence="2">The sequence shown here is derived from an EMBL/GenBank/DDBJ whole genome shotgun (WGS) entry which is preliminary data.</text>
</comment>